<organism evidence="3 4">
    <name type="scientific">Carassius auratus</name>
    <name type="common">Goldfish</name>
    <dbReference type="NCBI Taxonomy" id="7957"/>
    <lineage>
        <taxon>Eukaryota</taxon>
        <taxon>Metazoa</taxon>
        <taxon>Chordata</taxon>
        <taxon>Craniata</taxon>
        <taxon>Vertebrata</taxon>
        <taxon>Euteleostomi</taxon>
        <taxon>Actinopterygii</taxon>
        <taxon>Neopterygii</taxon>
        <taxon>Teleostei</taxon>
        <taxon>Ostariophysi</taxon>
        <taxon>Cypriniformes</taxon>
        <taxon>Cyprinidae</taxon>
        <taxon>Cyprininae</taxon>
        <taxon>Carassius</taxon>
    </lineage>
</organism>
<dbReference type="GO" id="GO:0005813">
    <property type="term" value="C:centrosome"/>
    <property type="evidence" value="ECO:0007669"/>
    <property type="project" value="InterPro"/>
</dbReference>
<dbReference type="Proteomes" id="UP000515129">
    <property type="component" value="Chromosome 30"/>
</dbReference>
<dbReference type="OrthoDB" id="306254at2759"/>
<dbReference type="AlphaFoldDB" id="A0A6P6K6P9"/>
<dbReference type="Gene3D" id="2.30.30.190">
    <property type="entry name" value="CAP Gly-rich-like domain"/>
    <property type="match status" value="1"/>
</dbReference>
<feature type="region of interest" description="Disordered" evidence="1">
    <location>
        <begin position="574"/>
        <end position="630"/>
    </location>
</feature>
<dbReference type="GeneID" id="113049700"/>
<dbReference type="GO" id="GO:0034453">
    <property type="term" value="P:microtubule anchoring"/>
    <property type="evidence" value="ECO:0007669"/>
    <property type="project" value="InterPro"/>
</dbReference>
<proteinExistence type="predicted"/>
<evidence type="ECO:0000259" key="2">
    <source>
        <dbReference type="PROSITE" id="PS50245"/>
    </source>
</evidence>
<feature type="domain" description="CAP-Gly" evidence="2">
    <location>
        <begin position="514"/>
        <end position="556"/>
    </location>
</feature>
<feature type="compositionally biased region" description="Acidic residues" evidence="1">
    <location>
        <begin position="574"/>
        <end position="583"/>
    </location>
</feature>
<dbReference type="PANTHER" id="PTHR13958:SF3">
    <property type="entry name" value="CAP-GLY DOMAIN-CONTAINING PROTEIN-RELATED"/>
    <property type="match status" value="1"/>
</dbReference>
<sequence length="914" mass="103724">MPVMNRSGLLGKVGLRRLLSSDEVWTLGRKRNQVEFVPVEQDILQVTESNNPPASPSHRYSRQNQASLHLISSERISKTECGSTSCQRDSVKALKSGPEVNEQDTHNKVQGLYEDTCTLKRERPHHPAELPMKPVLHIQHFTLNREPHSDSLPIKDDLRLDSKKRPLKIKEQEDIKMTNVVHGSSTPDTPSLNIQNNQRLHSVLTLNNNHNICDRDVSGQWRSSLSYSKTDKTNEFPEQKSQACINETVTDNPLIENLILEAVSVEIRKAEDSPSCDVSLSEIDEKSEAISFHSDALAWSEEERECLDEEKIEAAQANSCSLIFAEKYTGVPDDLNNKQEGRCTLPRYERQATAESTLSEILSPVDEVLSYGSAELPPSVKGGVTLGLDSYGCPPPPPAFEIITWTSEEELQAPPDSVEDLSINSENLPPLPVDFSLRRKESQSLDSNSVREKEVNDDTNGALCEDPEESDCSEYTFSLPEDARNEISDPLSFFQIGDRVLVCNSRPGVLKYKGLTAFANGFWAGVALDAPIGNHNGTFRGVKYFSCEKSHGVLVRAEDITHIHREHRSDVETGVDEDLFSDEEQPRARRDKQQKVTLSADGQRGHLHSQCPPRDETILTNATPQEDMSDGARNLSHAFEMSSPRTDFELHHNELHQNRHHEDAKLTEELDKDEVHCAQDNRKRQRIKALRDNHSTDTEVRKGDDGHLMPCVLDQWHQAQPDTPPKIKVPPHEDGIVYRLVDTAVEILCGQANEDTLDLYETPSYLLDDDSRKRYRQVIFQLTSDVLHEIWGDLLRTKQPAQNIDDQSVISALQSSQISITFLKAAVRKEIQKILNLERNEQQMTELLQKLCKYWYAKRDRVDFILIQELHNEERTWLDYSADQYTVKMHLTEEIFSLLLDDTILALNHMHFST</sequence>
<feature type="compositionally biased region" description="Basic and acidic residues" evidence="1">
    <location>
        <begin position="442"/>
        <end position="456"/>
    </location>
</feature>
<dbReference type="PANTHER" id="PTHR13958">
    <property type="entry name" value="CENTROSOME-ASSOCIATED PROTEIN 350"/>
    <property type="match status" value="1"/>
</dbReference>
<evidence type="ECO:0000313" key="3">
    <source>
        <dbReference type="Proteomes" id="UP000515129"/>
    </source>
</evidence>
<evidence type="ECO:0000256" key="1">
    <source>
        <dbReference type="SAM" id="MobiDB-lite"/>
    </source>
</evidence>
<dbReference type="KEGG" id="caua:113049700"/>
<dbReference type="InterPro" id="IPR028750">
    <property type="entry name" value="CEP350/CC187"/>
</dbReference>
<dbReference type="SUPFAM" id="SSF74924">
    <property type="entry name" value="Cap-Gly domain"/>
    <property type="match status" value="1"/>
</dbReference>
<protein>
    <submittedName>
        <fullName evidence="4">Centrosome-associated protein 350 isoform X1</fullName>
    </submittedName>
</protein>
<dbReference type="PROSITE" id="PS00845">
    <property type="entry name" value="CAP_GLY_1"/>
    <property type="match status" value="1"/>
</dbReference>
<dbReference type="PROSITE" id="PS50245">
    <property type="entry name" value="CAP_GLY_2"/>
    <property type="match status" value="1"/>
</dbReference>
<dbReference type="Pfam" id="PF01302">
    <property type="entry name" value="CAP_GLY"/>
    <property type="match status" value="1"/>
</dbReference>
<dbReference type="InterPro" id="IPR036859">
    <property type="entry name" value="CAP-Gly_dom_sf"/>
</dbReference>
<reference evidence="4" key="1">
    <citation type="submission" date="2025-08" db="UniProtKB">
        <authorList>
            <consortium name="RefSeq"/>
        </authorList>
    </citation>
    <scope>IDENTIFICATION</scope>
    <source>
        <strain evidence="4">Wakin</strain>
        <tissue evidence="4">Muscle</tissue>
    </source>
</reference>
<evidence type="ECO:0000313" key="4">
    <source>
        <dbReference type="RefSeq" id="XP_026068058.1"/>
    </source>
</evidence>
<name>A0A6P6K6P9_CARAU</name>
<keyword evidence="3" id="KW-1185">Reference proteome</keyword>
<feature type="compositionally biased region" description="Basic and acidic residues" evidence="1">
    <location>
        <begin position="584"/>
        <end position="594"/>
    </location>
</feature>
<dbReference type="RefSeq" id="XP_026068058.1">
    <property type="nucleotide sequence ID" value="XM_026212273.1"/>
</dbReference>
<gene>
    <name evidence="4" type="primary">LOC113049700</name>
</gene>
<feature type="region of interest" description="Disordered" evidence="1">
    <location>
        <begin position="442"/>
        <end position="470"/>
    </location>
</feature>
<dbReference type="GO" id="GO:0008017">
    <property type="term" value="F:microtubule binding"/>
    <property type="evidence" value="ECO:0007669"/>
    <property type="project" value="InterPro"/>
</dbReference>
<dbReference type="SMART" id="SM01052">
    <property type="entry name" value="CAP_GLY"/>
    <property type="match status" value="1"/>
</dbReference>
<accession>A0A6P6K6P9</accession>
<dbReference type="InterPro" id="IPR000938">
    <property type="entry name" value="CAP-Gly_domain"/>
</dbReference>